<dbReference type="PRINTS" id="PR00792">
    <property type="entry name" value="PEPSIN"/>
</dbReference>
<dbReference type="InterPro" id="IPR033121">
    <property type="entry name" value="PEPTIDASE_A1"/>
</dbReference>
<dbReference type="InterPro" id="IPR001969">
    <property type="entry name" value="Aspartic_peptidase_AS"/>
</dbReference>
<evidence type="ECO:0000256" key="3">
    <source>
        <dbReference type="PIRSR" id="PIRSR601461-1"/>
    </source>
</evidence>
<evidence type="ECO:0000256" key="1">
    <source>
        <dbReference type="ARBA" id="ARBA00007447"/>
    </source>
</evidence>
<dbReference type="Gene3D" id="2.40.70.10">
    <property type="entry name" value="Acid Proteases"/>
    <property type="match status" value="2"/>
</dbReference>
<dbReference type="PANTHER" id="PTHR47966:SF51">
    <property type="entry name" value="BETA-SITE APP-CLEAVING ENZYME, ISOFORM A-RELATED"/>
    <property type="match status" value="1"/>
</dbReference>
<keyword evidence="5" id="KW-0378">Hydrolase</keyword>
<evidence type="ECO:0000256" key="2">
    <source>
        <dbReference type="ARBA" id="ARBA00022750"/>
    </source>
</evidence>
<dbReference type="InterPro" id="IPR034164">
    <property type="entry name" value="Pepsin-like_dom"/>
</dbReference>
<feature type="active site" evidence="3">
    <location>
        <position position="278"/>
    </location>
</feature>
<reference evidence="7" key="1">
    <citation type="submission" date="2021-07" db="EMBL/GenBank/DDBJ databases">
        <title>Draft genome of Mortierella alpina, strain LL118, isolated from an aspen leaf litter sample.</title>
        <authorList>
            <person name="Yang S."/>
            <person name="Vinatzer B.A."/>
        </authorList>
    </citation>
    <scope>NUCLEOTIDE SEQUENCE</scope>
    <source>
        <strain evidence="7">LL118</strain>
    </source>
</reference>
<dbReference type="PROSITE" id="PS51767">
    <property type="entry name" value="PEPTIDASE_A1"/>
    <property type="match status" value="1"/>
</dbReference>
<evidence type="ECO:0000256" key="5">
    <source>
        <dbReference type="RuleBase" id="RU000454"/>
    </source>
</evidence>
<feature type="disulfide bond" evidence="4">
    <location>
        <begin position="99"/>
        <end position="104"/>
    </location>
</feature>
<dbReference type="InterPro" id="IPR021109">
    <property type="entry name" value="Peptidase_aspartic_dom_sf"/>
</dbReference>
<dbReference type="GO" id="GO:0004190">
    <property type="term" value="F:aspartic-type endopeptidase activity"/>
    <property type="evidence" value="ECO:0007669"/>
    <property type="project" value="UniProtKB-KW"/>
</dbReference>
<keyword evidence="4" id="KW-1015">Disulfide bond</keyword>
<dbReference type="InterPro" id="IPR001461">
    <property type="entry name" value="Aspartic_peptidase_A1"/>
</dbReference>
<name>A0A9P8A6U8_MORAP</name>
<dbReference type="PROSITE" id="PS00141">
    <property type="entry name" value="ASP_PROTEASE"/>
    <property type="match status" value="1"/>
</dbReference>
<dbReference type="Pfam" id="PF00026">
    <property type="entry name" value="Asp"/>
    <property type="match status" value="1"/>
</dbReference>
<feature type="active site" evidence="3">
    <location>
        <position position="86"/>
    </location>
</feature>
<keyword evidence="2 5" id="KW-0064">Aspartyl protease</keyword>
<accession>A0A9P8A6U8</accession>
<dbReference type="SUPFAM" id="SSF50630">
    <property type="entry name" value="Acid proteases"/>
    <property type="match status" value="1"/>
</dbReference>
<evidence type="ECO:0000313" key="7">
    <source>
        <dbReference type="EMBL" id="KAG9324680.1"/>
    </source>
</evidence>
<evidence type="ECO:0000259" key="6">
    <source>
        <dbReference type="PROSITE" id="PS51767"/>
    </source>
</evidence>
<dbReference type="PANTHER" id="PTHR47966">
    <property type="entry name" value="BETA-SITE APP-CLEAVING ENZYME, ISOFORM A-RELATED"/>
    <property type="match status" value="1"/>
</dbReference>
<organism evidence="7 8">
    <name type="scientific">Mortierella alpina</name>
    <name type="common">Oleaginous fungus</name>
    <name type="synonym">Mortierella renispora</name>
    <dbReference type="NCBI Taxonomy" id="64518"/>
    <lineage>
        <taxon>Eukaryota</taxon>
        <taxon>Fungi</taxon>
        <taxon>Fungi incertae sedis</taxon>
        <taxon>Mucoromycota</taxon>
        <taxon>Mortierellomycotina</taxon>
        <taxon>Mortierellomycetes</taxon>
        <taxon>Mortierellales</taxon>
        <taxon>Mortierellaceae</taxon>
        <taxon>Mortierella</taxon>
    </lineage>
</organism>
<dbReference type="Proteomes" id="UP000717515">
    <property type="component" value="Unassembled WGS sequence"/>
</dbReference>
<dbReference type="CDD" id="cd05471">
    <property type="entry name" value="pepsin_like"/>
    <property type="match status" value="1"/>
</dbReference>
<gene>
    <name evidence="7" type="ORF">KVV02_001662</name>
</gene>
<feature type="disulfide bond" evidence="4">
    <location>
        <begin position="313"/>
        <end position="348"/>
    </location>
</feature>
<dbReference type="EMBL" id="JAIFTL010000059">
    <property type="protein sequence ID" value="KAG9324680.1"/>
    <property type="molecule type" value="Genomic_DNA"/>
</dbReference>
<protein>
    <recommendedName>
        <fullName evidence="6">Peptidase A1 domain-containing protein</fullName>
    </recommendedName>
</protein>
<comment type="similarity">
    <text evidence="1 5">Belongs to the peptidase A1 family.</text>
</comment>
<dbReference type="GO" id="GO:0006508">
    <property type="term" value="P:proteolysis"/>
    <property type="evidence" value="ECO:0007669"/>
    <property type="project" value="UniProtKB-KW"/>
</dbReference>
<comment type="caution">
    <text evidence="7">The sequence shown here is derived from an EMBL/GenBank/DDBJ whole genome shotgun (WGS) entry which is preliminary data.</text>
</comment>
<sequence length="390" mass="41563">MILLATAVVASASPVVPKDKRSVASEGVITLPLRRNPKTASSNSVWPFQRRQDPTGVPTLLHNHDTIFSVQVDIGTPPQHVQLLVDTGSADLWVPSMSCASRVCGKDKVDPANSRTARKSDESYEIKYGDGSSADCTAYKETVEIAGVIAEEQFIGLANNVTSSNPENNETPVGLLGLAFQSISVIDAPTFMDTAFQQKKIKNNVFSLYMPSIGDGEITLGGINQGRFSGDMTYAPVTNKTFWFFEITSLTFGNAAIGKGSPKNGQSDGGRSLKGIMDSGTSLIILGNEDVKRFYSGFTDAEVFNKQYWSIPCQAMQPIDVTLASGAKFSISKDRANLGNTATGSEKCVVAVTGGGLDGEVLVGLSFMSSHYVVFDKDSSQIGIAPVKTS</sequence>
<evidence type="ECO:0000313" key="8">
    <source>
        <dbReference type="Proteomes" id="UP000717515"/>
    </source>
</evidence>
<dbReference type="AlphaFoldDB" id="A0A9P8A6U8"/>
<evidence type="ECO:0000256" key="4">
    <source>
        <dbReference type="PIRSR" id="PIRSR601461-2"/>
    </source>
</evidence>
<feature type="domain" description="Peptidase A1" evidence="6">
    <location>
        <begin position="68"/>
        <end position="385"/>
    </location>
</feature>
<keyword evidence="5" id="KW-0645">Protease</keyword>
<proteinExistence type="inferred from homology"/>